<feature type="coiled-coil region" evidence="1">
    <location>
        <begin position="22"/>
        <end position="63"/>
    </location>
</feature>
<keyword evidence="2" id="KW-0472">Membrane</keyword>
<accession>A0A8D0GCW2</accession>
<keyword evidence="5" id="KW-1185">Reference proteome</keyword>
<dbReference type="GO" id="GO:0030286">
    <property type="term" value="C:dynein complex"/>
    <property type="evidence" value="ECO:0007669"/>
    <property type="project" value="InterPro"/>
</dbReference>
<protein>
    <recommendedName>
        <fullName evidence="3">Dynein heavy chain coiled coil stalk domain-containing protein</fullName>
    </recommendedName>
</protein>
<dbReference type="GO" id="GO:0051959">
    <property type="term" value="F:dynein light intermediate chain binding"/>
    <property type="evidence" value="ECO:0007669"/>
    <property type="project" value="InterPro"/>
</dbReference>
<keyword evidence="1" id="KW-0175">Coiled coil</keyword>
<evidence type="ECO:0000256" key="2">
    <source>
        <dbReference type="SAM" id="Phobius"/>
    </source>
</evidence>
<dbReference type="OMA" id="RWTSISE"/>
<sequence>WVINIVRFYKVYCDVEPKRQALSKANADLAVAQDKLVNIKAKIAHLNENLVKLTAKFETATSDKLKCQQAAEATASTISLANRLVGGLVSENVRWAEAVRDFKQQKSALCGDVLLITAFVSYLGYFTKKYRQDL</sequence>
<name>A0A8D0GCW2_SPHPU</name>
<reference evidence="4" key="1">
    <citation type="submission" date="2025-08" db="UniProtKB">
        <authorList>
            <consortium name="Ensembl"/>
        </authorList>
    </citation>
    <scope>IDENTIFICATION</scope>
</reference>
<keyword evidence="2" id="KW-0812">Transmembrane</keyword>
<dbReference type="GO" id="GO:0005930">
    <property type="term" value="C:axoneme"/>
    <property type="evidence" value="ECO:0007669"/>
    <property type="project" value="TreeGrafter"/>
</dbReference>
<reference evidence="4" key="2">
    <citation type="submission" date="2025-09" db="UniProtKB">
        <authorList>
            <consortium name="Ensembl"/>
        </authorList>
    </citation>
    <scope>IDENTIFICATION</scope>
</reference>
<evidence type="ECO:0000313" key="5">
    <source>
        <dbReference type="Proteomes" id="UP000694392"/>
    </source>
</evidence>
<keyword evidence="2" id="KW-1133">Transmembrane helix</keyword>
<dbReference type="Gene3D" id="1.20.920.20">
    <property type="match status" value="1"/>
</dbReference>
<dbReference type="AlphaFoldDB" id="A0A8D0GCW2"/>
<organism evidence="4 5">
    <name type="scientific">Sphenodon punctatus</name>
    <name type="common">Tuatara</name>
    <name type="synonym">Hatteria punctata</name>
    <dbReference type="NCBI Taxonomy" id="8508"/>
    <lineage>
        <taxon>Eukaryota</taxon>
        <taxon>Metazoa</taxon>
        <taxon>Chordata</taxon>
        <taxon>Craniata</taxon>
        <taxon>Vertebrata</taxon>
        <taxon>Euteleostomi</taxon>
        <taxon>Lepidosauria</taxon>
        <taxon>Sphenodontia</taxon>
        <taxon>Sphenodontidae</taxon>
        <taxon>Sphenodon</taxon>
    </lineage>
</organism>
<dbReference type="Proteomes" id="UP000694392">
    <property type="component" value="Unplaced"/>
</dbReference>
<dbReference type="GO" id="GO:0060294">
    <property type="term" value="P:cilium movement involved in cell motility"/>
    <property type="evidence" value="ECO:0007669"/>
    <property type="project" value="TreeGrafter"/>
</dbReference>
<dbReference type="InterPro" id="IPR024743">
    <property type="entry name" value="Dynein_HC_stalk"/>
</dbReference>
<evidence type="ECO:0000259" key="3">
    <source>
        <dbReference type="Pfam" id="PF12777"/>
    </source>
</evidence>
<dbReference type="GO" id="GO:0097729">
    <property type="term" value="C:9+2 motile cilium"/>
    <property type="evidence" value="ECO:0007669"/>
    <property type="project" value="TreeGrafter"/>
</dbReference>
<dbReference type="Ensembl" id="ENSSPUT00000006758.1">
    <property type="protein sequence ID" value="ENSSPUP00000006346.1"/>
    <property type="gene ID" value="ENSSPUG00000004908.1"/>
</dbReference>
<dbReference type="GO" id="GO:0045505">
    <property type="term" value="F:dynein intermediate chain binding"/>
    <property type="evidence" value="ECO:0007669"/>
    <property type="project" value="InterPro"/>
</dbReference>
<dbReference type="GO" id="GO:0008569">
    <property type="term" value="F:minus-end-directed microtubule motor activity"/>
    <property type="evidence" value="ECO:0007669"/>
    <property type="project" value="TreeGrafter"/>
</dbReference>
<dbReference type="InterPro" id="IPR026983">
    <property type="entry name" value="DHC"/>
</dbReference>
<feature type="transmembrane region" description="Helical" evidence="2">
    <location>
        <begin position="109"/>
        <end position="127"/>
    </location>
</feature>
<dbReference type="PANTHER" id="PTHR10676:SF257">
    <property type="entry name" value="DYNEIN AXONEMAL HEAVY CHAIN 9"/>
    <property type="match status" value="1"/>
</dbReference>
<dbReference type="PANTHER" id="PTHR10676">
    <property type="entry name" value="DYNEIN HEAVY CHAIN FAMILY PROTEIN"/>
    <property type="match status" value="1"/>
</dbReference>
<evidence type="ECO:0000256" key="1">
    <source>
        <dbReference type="SAM" id="Coils"/>
    </source>
</evidence>
<dbReference type="Pfam" id="PF12777">
    <property type="entry name" value="MT"/>
    <property type="match status" value="1"/>
</dbReference>
<proteinExistence type="predicted"/>
<feature type="domain" description="Dynein heavy chain coiled coil stalk" evidence="3">
    <location>
        <begin position="1"/>
        <end position="134"/>
    </location>
</feature>
<dbReference type="GeneTree" id="ENSGT00940000154076"/>
<evidence type="ECO:0000313" key="4">
    <source>
        <dbReference type="Ensembl" id="ENSSPUP00000006346.1"/>
    </source>
</evidence>